<reference evidence="1" key="1">
    <citation type="submission" date="2021-02" db="EMBL/GenBank/DDBJ databases">
        <title>Fulvivirga sp. S481 isolated from sea water.</title>
        <authorList>
            <person name="Bae S.S."/>
            <person name="Baek K."/>
        </authorList>
    </citation>
    <scope>NUCLEOTIDE SEQUENCE</scope>
    <source>
        <strain evidence="1">S481</strain>
    </source>
</reference>
<proteinExistence type="predicted"/>
<evidence type="ECO:0000313" key="2">
    <source>
        <dbReference type="Proteomes" id="UP000662783"/>
    </source>
</evidence>
<name>A0A974WHL3_9BACT</name>
<dbReference type="RefSeq" id="WP_205723213.1">
    <property type="nucleotide sequence ID" value="NZ_CP070608.1"/>
</dbReference>
<accession>A0A974WHL3</accession>
<evidence type="ECO:0000313" key="1">
    <source>
        <dbReference type="EMBL" id="QSE98699.1"/>
    </source>
</evidence>
<sequence>MPSIVGISCNPAKSKMKWEKKVSHFTDWEIIAKYPLKDQARVYGLSYAYTFLSDFITESGKEESMWYVYRFDYIK</sequence>
<dbReference type="EMBL" id="CP070608">
    <property type="protein sequence ID" value="QSE98699.1"/>
    <property type="molecule type" value="Genomic_DNA"/>
</dbReference>
<dbReference type="Proteomes" id="UP000662783">
    <property type="component" value="Chromosome"/>
</dbReference>
<gene>
    <name evidence="1" type="ORF">JR347_06360</name>
</gene>
<protein>
    <submittedName>
        <fullName evidence="1">Uncharacterized protein</fullName>
    </submittedName>
</protein>
<dbReference type="AlphaFoldDB" id="A0A974WHL3"/>
<dbReference type="KEGG" id="fuv:JR347_06360"/>
<keyword evidence="2" id="KW-1185">Reference proteome</keyword>
<organism evidence="1 2">
    <name type="scientific">Fulvivirga lutea</name>
    <dbReference type="NCBI Taxonomy" id="2810512"/>
    <lineage>
        <taxon>Bacteria</taxon>
        <taxon>Pseudomonadati</taxon>
        <taxon>Bacteroidota</taxon>
        <taxon>Cytophagia</taxon>
        <taxon>Cytophagales</taxon>
        <taxon>Fulvivirgaceae</taxon>
        <taxon>Fulvivirga</taxon>
    </lineage>
</organism>